<accession>A0AAF3FF34</accession>
<proteinExistence type="predicted"/>
<evidence type="ECO:0000313" key="3">
    <source>
        <dbReference type="WBParaSite" id="MBELARI_LOCUS5564"/>
    </source>
</evidence>
<reference evidence="3" key="1">
    <citation type="submission" date="2024-02" db="UniProtKB">
        <authorList>
            <consortium name="WormBaseParasite"/>
        </authorList>
    </citation>
    <scope>IDENTIFICATION</scope>
</reference>
<dbReference type="Proteomes" id="UP000887575">
    <property type="component" value="Unassembled WGS sequence"/>
</dbReference>
<evidence type="ECO:0000256" key="1">
    <source>
        <dbReference type="SAM" id="MobiDB-lite"/>
    </source>
</evidence>
<evidence type="ECO:0000313" key="2">
    <source>
        <dbReference type="Proteomes" id="UP000887575"/>
    </source>
</evidence>
<name>A0AAF3FF34_9BILA</name>
<organism evidence="2 3">
    <name type="scientific">Mesorhabditis belari</name>
    <dbReference type="NCBI Taxonomy" id="2138241"/>
    <lineage>
        <taxon>Eukaryota</taxon>
        <taxon>Metazoa</taxon>
        <taxon>Ecdysozoa</taxon>
        <taxon>Nematoda</taxon>
        <taxon>Chromadorea</taxon>
        <taxon>Rhabditida</taxon>
        <taxon>Rhabditina</taxon>
        <taxon>Rhabditomorpha</taxon>
        <taxon>Rhabditoidea</taxon>
        <taxon>Rhabditidae</taxon>
        <taxon>Mesorhabditinae</taxon>
        <taxon>Mesorhabditis</taxon>
    </lineage>
</organism>
<dbReference type="WBParaSite" id="MBELARI_LOCUS5564">
    <property type="protein sequence ID" value="MBELARI_LOCUS5564"/>
    <property type="gene ID" value="MBELARI_LOCUS5564"/>
</dbReference>
<sequence length="222" mass="25323">MLLECYNQDVPYGILVNVEAGFEDVLMLGRFVEKLSSVAGYQQVRVDEDNLSANTSCGSEYEDEIDEENDDANPDLSTQSEDLCWQSQAKKMSRDRPILMFVEGTTRLSFFFGAGYFEVTHTPSDTLYRFEYIPGVNREYEAQPEDFGRPGKKRFTYLVRNVMLQSPHNPNNVQRVLELRNRVVLPRGPFVDLAEVDVFVDLGASSHDVFHCGIVQENFTPI</sequence>
<protein>
    <submittedName>
        <fullName evidence="3">Uncharacterized protein</fullName>
    </submittedName>
</protein>
<dbReference type="AlphaFoldDB" id="A0AAF3FF34"/>
<feature type="compositionally biased region" description="Acidic residues" evidence="1">
    <location>
        <begin position="60"/>
        <end position="73"/>
    </location>
</feature>
<keyword evidence="2" id="KW-1185">Reference proteome</keyword>
<feature type="region of interest" description="Disordered" evidence="1">
    <location>
        <begin position="52"/>
        <end position="80"/>
    </location>
</feature>